<dbReference type="Proteomes" id="UP000273982">
    <property type="component" value="Chromosome"/>
</dbReference>
<proteinExistence type="predicted"/>
<evidence type="ECO:0000313" key="2">
    <source>
        <dbReference type="EMBL" id="AZG78192.1"/>
    </source>
</evidence>
<dbReference type="PANTHER" id="PTHR33608">
    <property type="entry name" value="BLL2464 PROTEIN"/>
    <property type="match status" value="1"/>
</dbReference>
<evidence type="ECO:0000259" key="1">
    <source>
        <dbReference type="SMART" id="SM00327"/>
    </source>
</evidence>
<feature type="domain" description="VWFA" evidence="1">
    <location>
        <begin position="83"/>
        <end position="246"/>
    </location>
</feature>
<gene>
    <name evidence="2" type="ORF">EHO51_16450</name>
</gene>
<evidence type="ECO:0000313" key="3">
    <source>
        <dbReference type="Proteomes" id="UP000273982"/>
    </source>
</evidence>
<dbReference type="PANTHER" id="PTHR33608:SF6">
    <property type="entry name" value="BLL2464 PROTEIN"/>
    <property type="match status" value="1"/>
</dbReference>
<dbReference type="Pfam" id="PF01882">
    <property type="entry name" value="DUF58"/>
    <property type="match status" value="1"/>
</dbReference>
<dbReference type="EMBL" id="CP034086">
    <property type="protein sequence ID" value="AZG78192.1"/>
    <property type="molecule type" value="Genomic_DNA"/>
</dbReference>
<name>A0A3G8MAK8_9HYPH</name>
<dbReference type="KEGG" id="mros:EHO51_16450"/>
<dbReference type="InterPro" id="IPR002035">
    <property type="entry name" value="VWF_A"/>
</dbReference>
<dbReference type="Gene3D" id="3.40.50.410">
    <property type="entry name" value="von Willebrand factor, type A domain"/>
    <property type="match status" value="1"/>
</dbReference>
<reference evidence="2 3" key="1">
    <citation type="submission" date="2018-11" db="EMBL/GenBank/DDBJ databases">
        <title>Genome squencing of methanotrophic bacteria isolated from alkaline groundwater in Korea.</title>
        <authorList>
            <person name="Nguyen L.N."/>
        </authorList>
    </citation>
    <scope>NUCLEOTIDE SEQUENCE [LARGE SCALE GENOMIC DNA]</scope>
    <source>
        <strain evidence="2 3">GW6</strain>
    </source>
</reference>
<organism evidence="2 3">
    <name type="scientific">Methylocystis rosea</name>
    <dbReference type="NCBI Taxonomy" id="173366"/>
    <lineage>
        <taxon>Bacteria</taxon>
        <taxon>Pseudomonadati</taxon>
        <taxon>Pseudomonadota</taxon>
        <taxon>Alphaproteobacteria</taxon>
        <taxon>Hyphomicrobiales</taxon>
        <taxon>Methylocystaceae</taxon>
        <taxon>Methylocystis</taxon>
    </lineage>
</organism>
<dbReference type="SUPFAM" id="SSF53300">
    <property type="entry name" value="vWA-like"/>
    <property type="match status" value="1"/>
</dbReference>
<sequence>MPRGFRCDAGSVNTVVDILYRPRGRFAANHVGAHTSSEVGGFGVFRDQAPFMRYPDARRIDLRATLRDPFGVTYVRRFEQRAAIDVYALVDLSASMGFAGAVNRFQVAVDLCGALAYSATRSGDRFGVFGFKEALVGRATLPATRSRRAALAAVERIGVETPGGSSAKGVLDAAAALGATRKLVFLISDFRWPAQLIEQAFEALSLHDVAPLVLIDSLEAAPPKWGVLELCDSESGRRQLLLMRPALQRRWVEAEQFRRKNLARATSRRSRAPIFIQDSFDASDLSMRLTAA</sequence>
<dbReference type="SMART" id="SM00327">
    <property type="entry name" value="VWA"/>
    <property type="match status" value="1"/>
</dbReference>
<accession>A0A3G8MAK8</accession>
<protein>
    <submittedName>
        <fullName evidence="2">DUF58 domain-containing protein</fullName>
    </submittedName>
</protein>
<dbReference type="InterPro" id="IPR002881">
    <property type="entry name" value="DUF58"/>
</dbReference>
<dbReference type="InterPro" id="IPR036465">
    <property type="entry name" value="vWFA_dom_sf"/>
</dbReference>
<dbReference type="AlphaFoldDB" id="A0A3G8MAK8"/>